<name>A0A1G2HV30_9BACT</name>
<gene>
    <name evidence="1" type="ORF">A2822_04920</name>
</gene>
<evidence type="ECO:0000313" key="2">
    <source>
        <dbReference type="Proteomes" id="UP000178774"/>
    </source>
</evidence>
<reference evidence="1 2" key="1">
    <citation type="journal article" date="2016" name="Nat. Commun.">
        <title>Thousands of microbial genomes shed light on interconnected biogeochemical processes in an aquifer system.</title>
        <authorList>
            <person name="Anantharaman K."/>
            <person name="Brown C.T."/>
            <person name="Hug L.A."/>
            <person name="Sharon I."/>
            <person name="Castelle C.J."/>
            <person name="Probst A.J."/>
            <person name="Thomas B.C."/>
            <person name="Singh A."/>
            <person name="Wilkins M.J."/>
            <person name="Karaoz U."/>
            <person name="Brodie E.L."/>
            <person name="Williams K.H."/>
            <person name="Hubbard S.S."/>
            <person name="Banfield J.F."/>
        </authorList>
    </citation>
    <scope>NUCLEOTIDE SEQUENCE [LARGE SCALE GENOMIC DNA]</scope>
</reference>
<protein>
    <submittedName>
        <fullName evidence="1">Uncharacterized protein</fullName>
    </submittedName>
</protein>
<dbReference type="EMBL" id="MHOP01000010">
    <property type="protein sequence ID" value="OGZ66091.1"/>
    <property type="molecule type" value="Genomic_DNA"/>
</dbReference>
<organism evidence="1 2">
    <name type="scientific">Candidatus Staskawiczbacteria bacterium RIFCSPHIGHO2_01_FULL_41_41</name>
    <dbReference type="NCBI Taxonomy" id="1802203"/>
    <lineage>
        <taxon>Bacteria</taxon>
        <taxon>Candidatus Staskawicziibacteriota</taxon>
    </lineage>
</organism>
<proteinExistence type="predicted"/>
<accession>A0A1G2HV30</accession>
<evidence type="ECO:0000313" key="1">
    <source>
        <dbReference type="EMBL" id="OGZ66091.1"/>
    </source>
</evidence>
<comment type="caution">
    <text evidence="1">The sequence shown here is derived from an EMBL/GenBank/DDBJ whole genome shotgun (WGS) entry which is preliminary data.</text>
</comment>
<sequence>MKYEYGPAPFENSYGETGGMAEEQYLGKVRGPEGSVIDEFEKGKSYRQLNKQEMARAIEKVKEFQPYRNSQDSESGVADPSEPSLEFANQLHYTICKKLGLEHFSQLEFYTAVGSRLDSNGIDGFFELYLASGGRLRVTFDGTHNQEKLNEGWKMVNADCVFTWPPLSRKENEASWGSSIDAIADMLIEEFKSKAKDTNADIFSLDEYGVIESKRLAQESIHLPDKKRRAVAHLRLRPKK</sequence>
<dbReference type="AlphaFoldDB" id="A0A1G2HV30"/>
<dbReference type="Proteomes" id="UP000178774">
    <property type="component" value="Unassembled WGS sequence"/>
</dbReference>